<dbReference type="STRING" id="1862672.BO225_01460"/>
<comment type="caution">
    <text evidence="2">The sequence shown here is derived from an EMBL/GenBank/DDBJ whole genome shotgun (WGS) entry which is preliminary data.</text>
</comment>
<keyword evidence="1" id="KW-1133">Transmembrane helix</keyword>
<dbReference type="AlphaFoldDB" id="A0A1U7NQ53"/>
<feature type="transmembrane region" description="Helical" evidence="1">
    <location>
        <begin position="115"/>
        <end position="137"/>
    </location>
</feature>
<reference evidence="2 3" key="1">
    <citation type="submission" date="2016-11" db="EMBL/GenBank/DDBJ databases">
        <title>Description of two novel members of the family Erysipelotrichaceae: Ileibacterium lipovorans gen. nov., sp. nov. and Dubosiella newyorkensis, gen. nov., sp. nov.</title>
        <authorList>
            <person name="Cox L.M."/>
            <person name="Sohn J."/>
            <person name="Tyrrell K.L."/>
            <person name="Citron D.M."/>
            <person name="Lawson P.A."/>
            <person name="Patel N.B."/>
            <person name="Iizumi T."/>
            <person name="Perez-Perez G.I."/>
            <person name="Goldstein E.J."/>
            <person name="Blaser M.J."/>
        </authorList>
    </citation>
    <scope>NUCLEOTIDE SEQUENCE [LARGE SCALE GENOMIC DNA]</scope>
    <source>
        <strain evidence="2 3">NYU-BL-A4</strain>
    </source>
</reference>
<evidence type="ECO:0000313" key="3">
    <source>
        <dbReference type="Proteomes" id="UP000186705"/>
    </source>
</evidence>
<keyword evidence="3" id="KW-1185">Reference proteome</keyword>
<evidence type="ECO:0008006" key="4">
    <source>
        <dbReference type="Google" id="ProtNLM"/>
    </source>
</evidence>
<keyword evidence="1" id="KW-0472">Membrane</keyword>
<feature type="transmembrane region" description="Helical" evidence="1">
    <location>
        <begin position="149"/>
        <end position="169"/>
    </location>
</feature>
<organism evidence="2 3">
    <name type="scientific">Dubosiella newyorkensis</name>
    <dbReference type="NCBI Taxonomy" id="1862672"/>
    <lineage>
        <taxon>Bacteria</taxon>
        <taxon>Bacillati</taxon>
        <taxon>Bacillota</taxon>
        <taxon>Erysipelotrichia</taxon>
        <taxon>Erysipelotrichales</taxon>
        <taxon>Erysipelotrichaceae</taxon>
        <taxon>Dubosiella</taxon>
    </lineage>
</organism>
<dbReference type="Proteomes" id="UP000186705">
    <property type="component" value="Unassembled WGS sequence"/>
</dbReference>
<name>A0A1U7NQ53_9FIRM</name>
<feature type="transmembrane region" description="Helical" evidence="1">
    <location>
        <begin position="175"/>
        <end position="195"/>
    </location>
</feature>
<evidence type="ECO:0000256" key="1">
    <source>
        <dbReference type="SAM" id="Phobius"/>
    </source>
</evidence>
<sequence>MYLSEPALNLNVPDRCKPLWNEIIALSKINNMSQIEQIQYLQKYHALLVDESSLDLEKIEKMAKKEAKANRWRSTFWKEEFKDLFSFLFIYWVCVEQLYPYVIERLIEGKAPYTIVPFSLGMLVKVICVYLIYKLLLTFMAKSTKRDNWRFWLPFIVLFLGYLGTIFLSHQLNSVVLFDYPLVVVVVVFGLLFLWEWHRKDRV</sequence>
<keyword evidence="1" id="KW-0812">Transmembrane</keyword>
<gene>
    <name evidence="2" type="ORF">BO225_01460</name>
</gene>
<proteinExistence type="predicted"/>
<dbReference type="EMBL" id="MPKA01000042">
    <property type="protein sequence ID" value="OLU47766.1"/>
    <property type="molecule type" value="Genomic_DNA"/>
</dbReference>
<evidence type="ECO:0000313" key="2">
    <source>
        <dbReference type="EMBL" id="OLU47766.1"/>
    </source>
</evidence>
<protein>
    <recommendedName>
        <fullName evidence="4">DUF1129 domain-containing protein</fullName>
    </recommendedName>
</protein>
<accession>A0A1U7NQ53</accession>